<dbReference type="InterPro" id="IPR018252">
    <property type="entry name" value="Annexin_repeat_CS"/>
</dbReference>
<evidence type="ECO:0000313" key="6">
    <source>
        <dbReference type="Proteomes" id="UP000265515"/>
    </source>
</evidence>
<comment type="domain">
    <text evidence="4">A pair of annexin repeats may form one binding site for calcium and phospholipid.</text>
</comment>
<dbReference type="GO" id="GO:0005886">
    <property type="term" value="C:plasma membrane"/>
    <property type="evidence" value="ECO:0007669"/>
    <property type="project" value="TreeGrafter"/>
</dbReference>
<evidence type="ECO:0000313" key="5">
    <source>
        <dbReference type="EMBL" id="GBG79645.1"/>
    </source>
</evidence>
<dbReference type="PRINTS" id="PR00196">
    <property type="entry name" value="ANNEXIN"/>
</dbReference>
<protein>
    <recommendedName>
        <fullName evidence="4">Annexin</fullName>
    </recommendedName>
</protein>
<dbReference type="GO" id="GO:0005544">
    <property type="term" value="F:calcium-dependent phospholipid binding"/>
    <property type="evidence" value="ECO:0007669"/>
    <property type="project" value="UniProtKB-KW"/>
</dbReference>
<dbReference type="GO" id="GO:0001786">
    <property type="term" value="F:phosphatidylserine binding"/>
    <property type="evidence" value="ECO:0007669"/>
    <property type="project" value="TreeGrafter"/>
</dbReference>
<dbReference type="STRING" id="69332.A0A388LBE5"/>
<evidence type="ECO:0000256" key="3">
    <source>
        <dbReference type="ARBA" id="ARBA00023216"/>
    </source>
</evidence>
<dbReference type="SUPFAM" id="SSF47874">
    <property type="entry name" value="Annexin"/>
    <property type="match status" value="1"/>
</dbReference>
<dbReference type="GO" id="GO:0005509">
    <property type="term" value="F:calcium ion binding"/>
    <property type="evidence" value="ECO:0007669"/>
    <property type="project" value="InterPro"/>
</dbReference>
<gene>
    <name evidence="5" type="ORF">CBR_g29794</name>
</gene>
<dbReference type="Gramene" id="GBG79645">
    <property type="protein sequence ID" value="GBG79645"/>
    <property type="gene ID" value="CBR_g29794"/>
</dbReference>
<dbReference type="OrthoDB" id="37886at2759"/>
<dbReference type="PANTHER" id="PTHR10502">
    <property type="entry name" value="ANNEXIN"/>
    <property type="match status" value="1"/>
</dbReference>
<dbReference type="FunFam" id="1.10.220.10:FF:000005">
    <property type="entry name" value="Annexin"/>
    <property type="match status" value="1"/>
</dbReference>
<dbReference type="OMA" id="FQHILIS"/>
<proteinExistence type="inferred from homology"/>
<dbReference type="GO" id="GO:0005737">
    <property type="term" value="C:cytoplasm"/>
    <property type="evidence" value="ECO:0007669"/>
    <property type="project" value="TreeGrafter"/>
</dbReference>
<dbReference type="Pfam" id="PF00191">
    <property type="entry name" value="Annexin"/>
    <property type="match status" value="3"/>
</dbReference>
<sequence length="306" mass="35261">MRLDSYKIETVKCLSTDRQKECAEVLIEMATKRAWFQRDELTALYRKRYGERISDSIKAHLGQTLFTDALRWCFEIAPRRDAEWLYKAMEGLGSDAKIMCEIICSRNSRQLETIKIAYKELYGTDLVKDVESESYGSFQKFLIKLLTVPRMNEPADETRAMELAKDLYDAAGGRWFTDKDKDKFIEVFTTESKPQIAAVYSLYKSKFGSDLICTIEAKFKAKLKEALVFLCRWILWPAELFADEVNKAIGTDQKALIRLILARGEMDLENIKQAFEKKYKKPLAERIAEVQGGSDLFSLLLLSSLN</sequence>
<evidence type="ECO:0000256" key="4">
    <source>
        <dbReference type="RuleBase" id="RU003540"/>
    </source>
</evidence>
<comment type="similarity">
    <text evidence="1 4">Belongs to the annexin family.</text>
</comment>
<evidence type="ECO:0000256" key="1">
    <source>
        <dbReference type="ARBA" id="ARBA00007831"/>
    </source>
</evidence>
<evidence type="ECO:0000256" key="2">
    <source>
        <dbReference type="ARBA" id="ARBA00022737"/>
    </source>
</evidence>
<dbReference type="PROSITE" id="PS00223">
    <property type="entry name" value="ANNEXIN_1"/>
    <property type="match status" value="2"/>
</dbReference>
<dbReference type="InterPro" id="IPR001464">
    <property type="entry name" value="Annexin"/>
</dbReference>
<keyword evidence="4" id="KW-0106">Calcium</keyword>
<keyword evidence="4" id="KW-0111">Calcium/phospholipid-binding</keyword>
<comment type="caution">
    <text evidence="5">The sequence shown here is derived from an EMBL/GenBank/DDBJ whole genome shotgun (WGS) entry which is preliminary data.</text>
</comment>
<dbReference type="AlphaFoldDB" id="A0A388LBE5"/>
<dbReference type="InterPro" id="IPR037104">
    <property type="entry name" value="Annexin_sf"/>
</dbReference>
<dbReference type="Proteomes" id="UP000265515">
    <property type="component" value="Unassembled WGS sequence"/>
</dbReference>
<name>A0A388LBE5_CHABU</name>
<dbReference type="SMART" id="SM00335">
    <property type="entry name" value="ANX"/>
    <property type="match status" value="3"/>
</dbReference>
<dbReference type="PANTHER" id="PTHR10502:SF102">
    <property type="entry name" value="ANNEXIN B11"/>
    <property type="match status" value="1"/>
</dbReference>
<reference evidence="5 6" key="1">
    <citation type="journal article" date="2018" name="Cell">
        <title>The Chara Genome: Secondary Complexity and Implications for Plant Terrestrialization.</title>
        <authorList>
            <person name="Nishiyama T."/>
            <person name="Sakayama H."/>
            <person name="Vries J.D."/>
            <person name="Buschmann H."/>
            <person name="Saint-Marcoux D."/>
            <person name="Ullrich K.K."/>
            <person name="Haas F.B."/>
            <person name="Vanderstraeten L."/>
            <person name="Becker D."/>
            <person name="Lang D."/>
            <person name="Vosolsobe S."/>
            <person name="Rombauts S."/>
            <person name="Wilhelmsson P.K.I."/>
            <person name="Janitza P."/>
            <person name="Kern R."/>
            <person name="Heyl A."/>
            <person name="Rumpler F."/>
            <person name="Villalobos L.I.A.C."/>
            <person name="Clay J.M."/>
            <person name="Skokan R."/>
            <person name="Toyoda A."/>
            <person name="Suzuki Y."/>
            <person name="Kagoshima H."/>
            <person name="Schijlen E."/>
            <person name="Tajeshwar N."/>
            <person name="Catarino B."/>
            <person name="Hetherington A.J."/>
            <person name="Saltykova A."/>
            <person name="Bonnot C."/>
            <person name="Breuninger H."/>
            <person name="Symeonidi A."/>
            <person name="Radhakrishnan G.V."/>
            <person name="Van Nieuwerburgh F."/>
            <person name="Deforce D."/>
            <person name="Chang C."/>
            <person name="Karol K.G."/>
            <person name="Hedrich R."/>
            <person name="Ulvskov P."/>
            <person name="Glockner G."/>
            <person name="Delwiche C.F."/>
            <person name="Petrasek J."/>
            <person name="Van de Peer Y."/>
            <person name="Friml J."/>
            <person name="Beilby M."/>
            <person name="Dolan L."/>
            <person name="Kohara Y."/>
            <person name="Sugano S."/>
            <person name="Fujiyama A."/>
            <person name="Delaux P.-M."/>
            <person name="Quint M."/>
            <person name="TheiBen G."/>
            <person name="Hagemann M."/>
            <person name="Harholt J."/>
            <person name="Dunand C."/>
            <person name="Zachgo S."/>
            <person name="Langdale J."/>
            <person name="Maumus F."/>
            <person name="Straeten D.V.D."/>
            <person name="Gould S.B."/>
            <person name="Rensing S.A."/>
        </authorList>
    </citation>
    <scope>NUCLEOTIDE SEQUENCE [LARGE SCALE GENOMIC DNA]</scope>
    <source>
        <strain evidence="5 6">S276</strain>
    </source>
</reference>
<accession>A0A388LBE5</accession>
<keyword evidence="6" id="KW-1185">Reference proteome</keyword>
<dbReference type="InterPro" id="IPR018502">
    <property type="entry name" value="Annexin_repeat"/>
</dbReference>
<organism evidence="5 6">
    <name type="scientific">Chara braunii</name>
    <name type="common">Braun's stonewort</name>
    <dbReference type="NCBI Taxonomy" id="69332"/>
    <lineage>
        <taxon>Eukaryota</taxon>
        <taxon>Viridiplantae</taxon>
        <taxon>Streptophyta</taxon>
        <taxon>Charophyceae</taxon>
        <taxon>Charales</taxon>
        <taxon>Characeae</taxon>
        <taxon>Chara</taxon>
    </lineage>
</organism>
<keyword evidence="3 4" id="KW-0041">Annexin</keyword>
<keyword evidence="2 4" id="KW-0677">Repeat</keyword>
<dbReference type="PROSITE" id="PS51897">
    <property type="entry name" value="ANNEXIN_2"/>
    <property type="match status" value="2"/>
</dbReference>
<dbReference type="EMBL" id="BFEA01000324">
    <property type="protein sequence ID" value="GBG79645.1"/>
    <property type="molecule type" value="Genomic_DNA"/>
</dbReference>
<dbReference type="Gene3D" id="1.10.220.10">
    <property type="entry name" value="Annexin"/>
    <property type="match status" value="3"/>
</dbReference>